<proteinExistence type="predicted"/>
<keyword evidence="1" id="KW-0472">Membrane</keyword>
<keyword evidence="1" id="KW-0812">Transmembrane</keyword>
<dbReference type="Proteomes" id="UP000250086">
    <property type="component" value="Unassembled WGS sequence"/>
</dbReference>
<dbReference type="AlphaFoldDB" id="A0A2X0WPN2"/>
<keyword evidence="1" id="KW-1133">Transmembrane helix</keyword>
<protein>
    <submittedName>
        <fullName evidence="2">Uncharacterized protein</fullName>
    </submittedName>
</protein>
<evidence type="ECO:0000256" key="1">
    <source>
        <dbReference type="SAM" id="Phobius"/>
    </source>
</evidence>
<sequence length="192" mass="22260">MEREITFESYRDHVDDHDYDKVTPLIHDIHDPFIKETLLEDLHESEHLNQFSSFDENTEQSILESIHPIHTLDEGTLNEIASKTTNKRLSAQDIKKLSDKDRKHAHIESNPYALTRKSAKSTVDERFDAIHEHNPHNILFTVISLLIVALTFATEIPYLLLLLVMLLAYKIFLKIQHKKMLDGIKDGIKNAK</sequence>
<evidence type="ECO:0000313" key="2">
    <source>
        <dbReference type="EMBL" id="SPT68639.1"/>
    </source>
</evidence>
<name>A0A2X0WPN2_9GAMM</name>
<reference evidence="2 3" key="1">
    <citation type="submission" date="2018-06" db="EMBL/GenBank/DDBJ databases">
        <authorList>
            <consortium name="Pathogen Informatics"/>
            <person name="Doyle S."/>
        </authorList>
    </citation>
    <scope>NUCLEOTIDE SEQUENCE [LARGE SCALE GENOMIC DNA]</scope>
    <source>
        <strain evidence="2 3">NCTC13093</strain>
    </source>
</reference>
<organism evidence="2 3">
    <name type="scientific">Anaerobiospirillum thomasii</name>
    <dbReference type="NCBI Taxonomy" id="179995"/>
    <lineage>
        <taxon>Bacteria</taxon>
        <taxon>Pseudomonadati</taxon>
        <taxon>Pseudomonadota</taxon>
        <taxon>Gammaproteobacteria</taxon>
        <taxon>Aeromonadales</taxon>
        <taxon>Succinivibrionaceae</taxon>
        <taxon>Anaerobiospirillum</taxon>
    </lineage>
</organism>
<gene>
    <name evidence="2" type="ORF">NCTC13093_00018</name>
</gene>
<feature type="transmembrane region" description="Helical" evidence="1">
    <location>
        <begin position="138"/>
        <end position="169"/>
    </location>
</feature>
<dbReference type="EMBL" id="UAPV01000001">
    <property type="protein sequence ID" value="SPT68639.1"/>
    <property type="molecule type" value="Genomic_DNA"/>
</dbReference>
<keyword evidence="3" id="KW-1185">Reference proteome</keyword>
<evidence type="ECO:0000313" key="3">
    <source>
        <dbReference type="Proteomes" id="UP000250086"/>
    </source>
</evidence>
<dbReference type="RefSeq" id="WP_113742914.1">
    <property type="nucleotide sequence ID" value="NZ_UAPU01000005.1"/>
</dbReference>
<accession>A0A2X0WPN2</accession>